<dbReference type="AlphaFoldDB" id="T0RP96"/>
<feature type="compositionally biased region" description="Polar residues" evidence="1">
    <location>
        <begin position="470"/>
        <end position="489"/>
    </location>
</feature>
<gene>
    <name evidence="2" type="ORF">SDRG_08061</name>
</gene>
<organism evidence="2 3">
    <name type="scientific">Saprolegnia diclina (strain VS20)</name>
    <dbReference type="NCBI Taxonomy" id="1156394"/>
    <lineage>
        <taxon>Eukaryota</taxon>
        <taxon>Sar</taxon>
        <taxon>Stramenopiles</taxon>
        <taxon>Oomycota</taxon>
        <taxon>Saprolegniomycetes</taxon>
        <taxon>Saprolegniales</taxon>
        <taxon>Saprolegniaceae</taxon>
        <taxon>Saprolegnia</taxon>
    </lineage>
</organism>
<accession>T0RP96</accession>
<protein>
    <recommendedName>
        <fullName evidence="4">RNI-like protein</fullName>
    </recommendedName>
</protein>
<dbReference type="OrthoDB" id="10413188at2759"/>
<evidence type="ECO:0000313" key="3">
    <source>
        <dbReference type="Proteomes" id="UP000030762"/>
    </source>
</evidence>
<name>T0RP96_SAPDV</name>
<dbReference type="EMBL" id="JH767155">
    <property type="protein sequence ID" value="EQC34288.1"/>
    <property type="molecule type" value="Genomic_DNA"/>
</dbReference>
<evidence type="ECO:0000313" key="2">
    <source>
        <dbReference type="EMBL" id="EQC34288.1"/>
    </source>
</evidence>
<dbReference type="VEuPathDB" id="FungiDB:SDRG_08061"/>
<feature type="region of interest" description="Disordered" evidence="1">
    <location>
        <begin position="468"/>
        <end position="489"/>
    </location>
</feature>
<proteinExistence type="predicted"/>
<keyword evidence="3" id="KW-1185">Reference proteome</keyword>
<sequence length="489" mass="53183">MAGAVLDRPCALILIVQCLQSAPNVMAFLKALPLAKLDASLAALLQLLTRPGPLAYTWPTLRLDDIDCDDDSTVALYHAALPALVSICAKEFKLVERFMRPRGDAITPAQGFLDFASQWPLKMTHVDGRWVEEVGSAAFCSELSRCTRLRSIELSANAAAPAILAAITTSAHCVHTLDIARSSGAPAMNWASLLQPWLSSGHAKHVSFNKVPTTDCNGLAHALATTESLRGLHIVANDDILCDLVEWKLPLHRVTELTLATANTKAMRQLMQLVDVTKLTSLALHCQYEISDVLGLIPRMTSLRHLSLQWVHFGDTDTSQWPDLESVYFGCVKFTPSAFDGVLVYLNNVSGLKQITLHCCSTVGASFAALSRTLGRLINRGLTMARLTDLCLDGYDAALLAFALRQRRSASPLKLDLCSNDFGIDGVRVLLEALAGCTHVGVQIEPTEDEVMTTNLDEIQRFVEAHRMTSGPNDTEGSVIYSPTTTMST</sequence>
<reference evidence="2 3" key="1">
    <citation type="submission" date="2012-04" db="EMBL/GenBank/DDBJ databases">
        <title>The Genome Sequence of Saprolegnia declina VS20.</title>
        <authorList>
            <consortium name="The Broad Institute Genome Sequencing Platform"/>
            <person name="Russ C."/>
            <person name="Nusbaum C."/>
            <person name="Tyler B."/>
            <person name="van West P."/>
            <person name="Dieguez-Uribeondo J."/>
            <person name="de Bruijn I."/>
            <person name="Tripathy S."/>
            <person name="Jiang R."/>
            <person name="Young S.K."/>
            <person name="Zeng Q."/>
            <person name="Gargeya S."/>
            <person name="Fitzgerald M."/>
            <person name="Haas B."/>
            <person name="Abouelleil A."/>
            <person name="Alvarado L."/>
            <person name="Arachchi H.M."/>
            <person name="Berlin A."/>
            <person name="Chapman S.B."/>
            <person name="Goldberg J."/>
            <person name="Griggs A."/>
            <person name="Gujja S."/>
            <person name="Hansen M."/>
            <person name="Howarth C."/>
            <person name="Imamovic A."/>
            <person name="Larimer J."/>
            <person name="McCowen C."/>
            <person name="Montmayeur A."/>
            <person name="Murphy C."/>
            <person name="Neiman D."/>
            <person name="Pearson M."/>
            <person name="Priest M."/>
            <person name="Roberts A."/>
            <person name="Saif S."/>
            <person name="Shea T."/>
            <person name="Sisk P."/>
            <person name="Sykes S."/>
            <person name="Wortman J."/>
            <person name="Nusbaum C."/>
            <person name="Birren B."/>
        </authorList>
    </citation>
    <scope>NUCLEOTIDE SEQUENCE [LARGE SCALE GENOMIC DNA]</scope>
    <source>
        <strain evidence="2 3">VS20</strain>
    </source>
</reference>
<dbReference type="Gene3D" id="3.80.10.10">
    <property type="entry name" value="Ribonuclease Inhibitor"/>
    <property type="match status" value="1"/>
</dbReference>
<dbReference type="Proteomes" id="UP000030762">
    <property type="component" value="Unassembled WGS sequence"/>
</dbReference>
<dbReference type="GeneID" id="19948788"/>
<dbReference type="OMA" id="VEAHRMT"/>
<dbReference type="SUPFAM" id="SSF52047">
    <property type="entry name" value="RNI-like"/>
    <property type="match status" value="1"/>
</dbReference>
<evidence type="ECO:0000256" key="1">
    <source>
        <dbReference type="SAM" id="MobiDB-lite"/>
    </source>
</evidence>
<dbReference type="RefSeq" id="XP_008612150.1">
    <property type="nucleotide sequence ID" value="XM_008613928.1"/>
</dbReference>
<evidence type="ECO:0008006" key="4">
    <source>
        <dbReference type="Google" id="ProtNLM"/>
    </source>
</evidence>
<dbReference type="InterPro" id="IPR032675">
    <property type="entry name" value="LRR_dom_sf"/>
</dbReference>
<dbReference type="InParanoid" id="T0RP96"/>